<feature type="domain" description="CzcB-like C-terminal circularly permuted SH3-like" evidence="9">
    <location>
        <begin position="331"/>
        <end position="390"/>
    </location>
</feature>
<dbReference type="Pfam" id="PF25973">
    <property type="entry name" value="BSH_CzcB"/>
    <property type="match status" value="1"/>
</dbReference>
<keyword evidence="2" id="KW-0813">Transport</keyword>
<dbReference type="Pfam" id="PF25975">
    <property type="entry name" value="CzcB_C"/>
    <property type="match status" value="1"/>
</dbReference>
<keyword evidence="4" id="KW-0170">Cobalt</keyword>
<dbReference type="PANTHER" id="PTHR30097">
    <property type="entry name" value="CATION EFFLUX SYSTEM PROTEIN CUSB"/>
    <property type="match status" value="1"/>
</dbReference>
<dbReference type="GO" id="GO:0015679">
    <property type="term" value="P:plasma membrane copper ion transport"/>
    <property type="evidence" value="ECO:0007669"/>
    <property type="project" value="TreeGrafter"/>
</dbReference>
<comment type="function">
    <text evidence="6">CzcA and CzcB together would act in zinc efflux nearly as effectively as the complete czc efflux system (CzcABC). The CzcB protein is thought to funnel zinc cations to the CzcA transport protein.</text>
</comment>
<feature type="domain" description="CzcB-like barrel-sandwich hybrid" evidence="8">
    <location>
        <begin position="99"/>
        <end position="243"/>
    </location>
</feature>
<dbReference type="Proteomes" id="UP000521868">
    <property type="component" value="Unassembled WGS sequence"/>
</dbReference>
<dbReference type="Gene3D" id="2.40.420.20">
    <property type="match status" value="1"/>
</dbReference>
<evidence type="ECO:0000313" key="11">
    <source>
        <dbReference type="Proteomes" id="UP000521868"/>
    </source>
</evidence>
<dbReference type="FunFam" id="2.40.420.20:FF:000006">
    <property type="entry name" value="RND family efflux transporter MFP subunit"/>
    <property type="match status" value="1"/>
</dbReference>
<evidence type="ECO:0000259" key="9">
    <source>
        <dbReference type="Pfam" id="PF25975"/>
    </source>
</evidence>
<dbReference type="GO" id="GO:0022857">
    <property type="term" value="F:transmembrane transporter activity"/>
    <property type="evidence" value="ECO:0007669"/>
    <property type="project" value="InterPro"/>
</dbReference>
<dbReference type="Pfam" id="PF25954">
    <property type="entry name" value="Beta-barrel_RND_2"/>
    <property type="match status" value="1"/>
</dbReference>
<dbReference type="Gene3D" id="2.40.50.100">
    <property type="match status" value="1"/>
</dbReference>
<dbReference type="GO" id="GO:0016020">
    <property type="term" value="C:membrane"/>
    <property type="evidence" value="ECO:0007669"/>
    <property type="project" value="InterPro"/>
</dbReference>
<dbReference type="GO" id="GO:0030288">
    <property type="term" value="C:outer membrane-bounded periplasmic space"/>
    <property type="evidence" value="ECO:0007669"/>
    <property type="project" value="TreeGrafter"/>
</dbReference>
<dbReference type="FunFam" id="2.40.30.170:FF:000010">
    <property type="entry name" value="Efflux RND transporter periplasmic adaptor subunit"/>
    <property type="match status" value="1"/>
</dbReference>
<comment type="caution">
    <text evidence="10">The sequence shown here is derived from an EMBL/GenBank/DDBJ whole genome shotgun (WGS) entry which is preliminary data.</text>
</comment>
<dbReference type="GO" id="GO:0046914">
    <property type="term" value="F:transition metal ion binding"/>
    <property type="evidence" value="ECO:0007669"/>
    <property type="project" value="TreeGrafter"/>
</dbReference>
<evidence type="ECO:0000259" key="8">
    <source>
        <dbReference type="Pfam" id="PF25973"/>
    </source>
</evidence>
<dbReference type="InterPro" id="IPR006143">
    <property type="entry name" value="RND_pump_MFP"/>
</dbReference>
<sequence length="402" mass="42298">MISIKKPGPTRRKKLLLAGGATLVLVAALSLLAWDRGSGASATKEEAAEGKEGHNEAQELTLTSEEAARAGIKVEPLNPQKQSSSIVVTATIQADQDRIARASPRTEGRIISAPVRLGDRVRAGQVLASLDSVAVGEAHASLMQAQSELRIAEADFKRAEALVADEIIPRKDFLRAQSERDKAAASVRAATDRLRLLGGNPGAGGRAISSFAVTAPFAGTVIEKKATLGDLASPNEPLFTVADLSRVWIVADLPEAAVSQVRVGAQARVSVPSYPNELFGGRVSHIGAALNKETRTVAARIELSNADGRLKPDMFATATIEVTGDTREVMALPDSAVVLMQGQPTVFVFEQGAYVARAVQTGERIGGRTTITGGIRAGEQVVTAGAYELKARKQKSQLGHGH</sequence>
<evidence type="ECO:0000256" key="1">
    <source>
        <dbReference type="ARBA" id="ARBA00009477"/>
    </source>
</evidence>
<dbReference type="PANTHER" id="PTHR30097:SF15">
    <property type="entry name" value="CATION EFFLUX SYSTEM PROTEIN CUSB"/>
    <property type="match status" value="1"/>
</dbReference>
<reference evidence="10 11" key="1">
    <citation type="journal article" date="2020" name="Nature">
        <title>Bacterial chemolithoautotrophy via manganese oxidation.</title>
        <authorList>
            <person name="Yu H."/>
            <person name="Leadbetter J.R."/>
        </authorList>
    </citation>
    <scope>NUCLEOTIDE SEQUENCE [LARGE SCALE GENOMIC DNA]</scope>
    <source>
        <strain evidence="10 11">RBP-1</strain>
    </source>
</reference>
<dbReference type="Gene3D" id="1.10.287.470">
    <property type="entry name" value="Helix hairpin bin"/>
    <property type="match status" value="1"/>
</dbReference>
<dbReference type="NCBIfam" id="TIGR01730">
    <property type="entry name" value="RND_mfp"/>
    <property type="match status" value="1"/>
</dbReference>
<evidence type="ECO:0000259" key="7">
    <source>
        <dbReference type="Pfam" id="PF25954"/>
    </source>
</evidence>
<evidence type="ECO:0000313" key="10">
    <source>
        <dbReference type="EMBL" id="NKE68630.1"/>
    </source>
</evidence>
<evidence type="ECO:0000256" key="6">
    <source>
        <dbReference type="ARBA" id="ARBA00058766"/>
    </source>
</evidence>
<dbReference type="GO" id="GO:0046686">
    <property type="term" value="P:response to cadmium ion"/>
    <property type="evidence" value="ECO:0007669"/>
    <property type="project" value="UniProtKB-KW"/>
</dbReference>
<evidence type="ECO:0000256" key="3">
    <source>
        <dbReference type="ARBA" id="ARBA00022833"/>
    </source>
</evidence>
<dbReference type="InterPro" id="IPR058792">
    <property type="entry name" value="Beta-barrel_RND_2"/>
</dbReference>
<gene>
    <name evidence="10" type="ORF">RAMLITH_22675</name>
</gene>
<proteinExistence type="inferred from homology"/>
<evidence type="ECO:0000256" key="4">
    <source>
        <dbReference type="ARBA" id="ARBA00023285"/>
    </source>
</evidence>
<name>A0A7X6DK40_9BURK</name>
<dbReference type="InterPro" id="IPR058649">
    <property type="entry name" value="CzcB_C"/>
</dbReference>
<accession>A0A7X6DK40</accession>
<evidence type="ECO:0000256" key="5">
    <source>
        <dbReference type="ARBA" id="ARBA00043263"/>
    </source>
</evidence>
<organism evidence="10 11">
    <name type="scientific">Ramlibacter lithotrophicus</name>
    <dbReference type="NCBI Taxonomy" id="2606681"/>
    <lineage>
        <taxon>Bacteria</taxon>
        <taxon>Pseudomonadati</taxon>
        <taxon>Pseudomonadota</taxon>
        <taxon>Betaproteobacteria</taxon>
        <taxon>Burkholderiales</taxon>
        <taxon>Comamonadaceae</taxon>
        <taxon>Ramlibacter</taxon>
    </lineage>
</organism>
<dbReference type="Gene3D" id="2.40.30.170">
    <property type="match status" value="1"/>
</dbReference>
<dbReference type="RefSeq" id="WP_168109756.1">
    <property type="nucleotide sequence ID" value="NZ_VTOX01000011.1"/>
</dbReference>
<dbReference type="SUPFAM" id="SSF111369">
    <property type="entry name" value="HlyD-like secretion proteins"/>
    <property type="match status" value="1"/>
</dbReference>
<dbReference type="AlphaFoldDB" id="A0A7X6DK40"/>
<dbReference type="InterPro" id="IPR058647">
    <property type="entry name" value="BSH_CzcB-like"/>
</dbReference>
<keyword evidence="11" id="KW-1185">Reference proteome</keyword>
<keyword evidence="5" id="KW-0105">Cadmium resistance</keyword>
<protein>
    <submittedName>
        <fullName evidence="10">Efflux RND transporter periplasmic adaptor subunit</fullName>
    </submittedName>
</protein>
<dbReference type="EMBL" id="VTOX01000011">
    <property type="protein sequence ID" value="NKE68630.1"/>
    <property type="molecule type" value="Genomic_DNA"/>
</dbReference>
<dbReference type="GO" id="GO:0060003">
    <property type="term" value="P:copper ion export"/>
    <property type="evidence" value="ECO:0007669"/>
    <property type="project" value="TreeGrafter"/>
</dbReference>
<keyword evidence="3" id="KW-0862">Zinc</keyword>
<feature type="domain" description="CusB-like beta-barrel" evidence="7">
    <location>
        <begin position="246"/>
        <end position="321"/>
    </location>
</feature>
<dbReference type="InterPro" id="IPR051909">
    <property type="entry name" value="MFP_Cation_Efflux"/>
</dbReference>
<evidence type="ECO:0000256" key="2">
    <source>
        <dbReference type="ARBA" id="ARBA00022448"/>
    </source>
</evidence>
<comment type="similarity">
    <text evidence="1">Belongs to the membrane fusion protein (MFP) (TC 8.A.1) family.</text>
</comment>